<sequence length="223" mass="23839">MDGVVLESRSVYGLLPGSGLLVYNDISGSALFTNSMAMNTITSANPPAFFRCGINTLTDGSKVLTIGRSETHPITQGTTLLVSSVQKIEVNNSGYSVINQDGTTVLSVAQMFDKLIQCQTNSNQVNVSALSTTPFKFQGPQIISIDSSSLIVSNCPEINNAIQQIIPTLSQTVGTRMDNNNNRVLVIGGKDIIPVDETLVSCVGPYNNNKKHFGSWPPGEKTI</sequence>
<accession>A0A1X7UHV4</accession>
<dbReference type="InParanoid" id="A0A1X7UHV4"/>
<evidence type="ECO:0000313" key="1">
    <source>
        <dbReference type="EnsemblMetazoa" id="Aqu2.1.27539_001"/>
    </source>
</evidence>
<reference evidence="1" key="1">
    <citation type="submission" date="2017-05" db="UniProtKB">
        <authorList>
            <consortium name="EnsemblMetazoa"/>
        </authorList>
    </citation>
    <scope>IDENTIFICATION</scope>
</reference>
<protein>
    <submittedName>
        <fullName evidence="1">Uncharacterized protein</fullName>
    </submittedName>
</protein>
<name>A0A1X7UHV4_AMPQE</name>
<dbReference type="OrthoDB" id="10062690at2759"/>
<dbReference type="AlphaFoldDB" id="A0A1X7UHV4"/>
<organism evidence="1">
    <name type="scientific">Amphimedon queenslandica</name>
    <name type="common">Sponge</name>
    <dbReference type="NCBI Taxonomy" id="400682"/>
    <lineage>
        <taxon>Eukaryota</taxon>
        <taxon>Metazoa</taxon>
        <taxon>Porifera</taxon>
        <taxon>Demospongiae</taxon>
        <taxon>Heteroscleromorpha</taxon>
        <taxon>Haplosclerida</taxon>
        <taxon>Niphatidae</taxon>
        <taxon>Amphimedon</taxon>
    </lineage>
</organism>
<dbReference type="EnsemblMetazoa" id="Aqu2.1.27539_001">
    <property type="protein sequence ID" value="Aqu2.1.27539_001"/>
    <property type="gene ID" value="Aqu2.1.27539"/>
</dbReference>
<proteinExistence type="predicted"/>